<proteinExistence type="predicted"/>
<name>A0A0P9K5K0_9PSED</name>
<dbReference type="EMBL" id="RBOC01000137">
    <property type="protein sequence ID" value="RMM07516.1"/>
    <property type="molecule type" value="Genomic_DNA"/>
</dbReference>
<accession>A0A0P9K5K0</accession>
<dbReference type="Proteomes" id="UP000278587">
    <property type="component" value="Unassembled WGS sequence"/>
</dbReference>
<sequence length="524" mass="58093">MDHAIKERTLNSFVLLLISAIFVVGNFLWQAHDGFNLWDEGYLWYGAQQIMKGEVPVRDFMAYDPGRYYWSAGFFALMGDTGVIALRAAVAAFQLLGVYAGLWTISIALKLNTTRRLAYLCIAAITLMAWMYPRHKIIDMSLSMIVVASLTYLLLNPRMKRYFFLGVIVGVAAVFGRNHGVYAAVASLIAMGWLTVKSPTPDNRLTGIAAWAAGVVVGYFPVLAMCLFIPGYFTAFIDTIVFMLEQGNTNLPLPIPWPWTVGFGTAGVVTETRWFLIGLCFMGLTVFGGGALAWVFKERFKGRAVRPELVAVACAALPYAHYAFARADVGHLAQGIYPLLLGIFMTTGALHSDILKWALAMLTSAVSLFILSAWQPGVLARTQDGWTSVEVSGSSLSMNPSTAEAVGLLRDLTDRYAPAGRSVLVLPFWPGAYPLLQRDAPLWEIYALSPRSEAFQRSEIERIKKADPGFALVFNMPMDGREELRFSNSHQWIEEYIRTHFEAVTNSPNAAYQIYKAPDKAKTH</sequence>
<dbReference type="OrthoDB" id="2675565at2"/>
<evidence type="ECO:0000313" key="1">
    <source>
        <dbReference type="EMBL" id="RMM07516.1"/>
    </source>
</evidence>
<evidence type="ECO:0008006" key="3">
    <source>
        <dbReference type="Google" id="ProtNLM"/>
    </source>
</evidence>
<dbReference type="RefSeq" id="WP_055009771.1">
    <property type="nucleotide sequence ID" value="NZ_LJPW01000120.1"/>
</dbReference>
<comment type="caution">
    <text evidence="1">The sequence shown here is derived from an EMBL/GenBank/DDBJ whole genome shotgun (WGS) entry which is preliminary data.</text>
</comment>
<protein>
    <recommendedName>
        <fullName evidence="3">Glycosyltransferase RgtA/B/C/D-like domain-containing protein</fullName>
    </recommendedName>
</protein>
<dbReference type="AlphaFoldDB" id="A0A0P9K5K0"/>
<organism evidence="1 2">
    <name type="scientific">Pseudomonas caricapapayae</name>
    <dbReference type="NCBI Taxonomy" id="46678"/>
    <lineage>
        <taxon>Bacteria</taxon>
        <taxon>Pseudomonadati</taxon>
        <taxon>Pseudomonadota</taxon>
        <taxon>Gammaproteobacteria</taxon>
        <taxon>Pseudomonadales</taxon>
        <taxon>Pseudomonadaceae</taxon>
        <taxon>Pseudomonas</taxon>
    </lineage>
</organism>
<gene>
    <name evidence="1" type="ORF">ALQ84_01088</name>
</gene>
<reference evidence="1 2" key="1">
    <citation type="submission" date="2018-08" db="EMBL/GenBank/DDBJ databases">
        <title>Recombination of ecologically and evolutionarily significant loci maintains genetic cohesion in the Pseudomonas syringae species complex.</title>
        <authorList>
            <person name="Dillon M."/>
            <person name="Thakur S."/>
            <person name="Almeida R.N.D."/>
            <person name="Weir B.S."/>
            <person name="Guttman D.S."/>
        </authorList>
    </citation>
    <scope>NUCLEOTIDE SEQUENCE [LARGE SCALE GENOMIC DNA]</scope>
    <source>
        <strain evidence="1 2">ICMP 4086</strain>
    </source>
</reference>
<evidence type="ECO:0000313" key="2">
    <source>
        <dbReference type="Proteomes" id="UP000278587"/>
    </source>
</evidence>